<accession>A0A368BVG4</accession>
<dbReference type="Proteomes" id="UP000253307">
    <property type="component" value="Unassembled WGS sequence"/>
</dbReference>
<dbReference type="AlphaFoldDB" id="A0A368BVG4"/>
<evidence type="ECO:0000313" key="3">
    <source>
        <dbReference type="Proteomes" id="UP000253307"/>
    </source>
</evidence>
<proteinExistence type="predicted"/>
<feature type="signal peptide" evidence="1">
    <location>
        <begin position="1"/>
        <end position="33"/>
    </location>
</feature>
<sequence>MCYIITLDMSIYFFKSKQVFLCSAILFAALASADPFLHLEGPEEGHVLECQLCSNDSAETKIQTSYRKNSKYELVLSNKTEGLVSLIHSSSYTSRAPPRI</sequence>
<keyword evidence="1" id="KW-0732">Signal</keyword>
<gene>
    <name evidence="2" type="ORF">DBW96_02855</name>
</gene>
<dbReference type="EMBL" id="QOPE01000019">
    <property type="protein sequence ID" value="RCL40864.1"/>
    <property type="molecule type" value="Genomic_DNA"/>
</dbReference>
<organism evidence="2 3">
    <name type="scientific">SAR86 cluster bacterium</name>
    <dbReference type="NCBI Taxonomy" id="2030880"/>
    <lineage>
        <taxon>Bacteria</taxon>
        <taxon>Pseudomonadati</taxon>
        <taxon>Pseudomonadota</taxon>
        <taxon>Gammaproteobacteria</taxon>
        <taxon>SAR86 cluster</taxon>
    </lineage>
</organism>
<reference evidence="2 3" key="1">
    <citation type="journal article" date="2018" name="Microbiome">
        <title>Fine metagenomic profile of the Mediterranean stratified and mixed water columns revealed by assembly and recruitment.</title>
        <authorList>
            <person name="Haro-Moreno J.M."/>
            <person name="Lopez-Perez M."/>
            <person name="De La Torre J.R."/>
            <person name="Picazo A."/>
            <person name="Camacho A."/>
            <person name="Rodriguez-Valera F."/>
        </authorList>
    </citation>
    <scope>NUCLEOTIDE SEQUENCE [LARGE SCALE GENOMIC DNA]</scope>
    <source>
        <strain evidence="2">MED-G82</strain>
    </source>
</reference>
<feature type="chain" id="PRO_5016977499" evidence="1">
    <location>
        <begin position="34"/>
        <end position="100"/>
    </location>
</feature>
<evidence type="ECO:0000256" key="1">
    <source>
        <dbReference type="SAM" id="SignalP"/>
    </source>
</evidence>
<name>A0A368BVG4_9GAMM</name>
<evidence type="ECO:0000313" key="2">
    <source>
        <dbReference type="EMBL" id="RCL40864.1"/>
    </source>
</evidence>
<comment type="caution">
    <text evidence="2">The sequence shown here is derived from an EMBL/GenBank/DDBJ whole genome shotgun (WGS) entry which is preliminary data.</text>
</comment>
<protein>
    <submittedName>
        <fullName evidence="2">Uncharacterized protein</fullName>
    </submittedName>
</protein>